<dbReference type="Proteomes" id="UP000234323">
    <property type="component" value="Unassembled WGS sequence"/>
</dbReference>
<feature type="domain" description="DUF7277" evidence="3">
    <location>
        <begin position="36"/>
        <end position="165"/>
    </location>
</feature>
<organism evidence="4 5">
    <name type="scientific">Rhizophagus irregularis</name>
    <dbReference type="NCBI Taxonomy" id="588596"/>
    <lineage>
        <taxon>Eukaryota</taxon>
        <taxon>Fungi</taxon>
        <taxon>Fungi incertae sedis</taxon>
        <taxon>Mucoromycota</taxon>
        <taxon>Glomeromycotina</taxon>
        <taxon>Glomeromycetes</taxon>
        <taxon>Glomerales</taxon>
        <taxon>Glomeraceae</taxon>
        <taxon>Rhizophagus</taxon>
    </lineage>
</organism>
<accession>A0A2I1G7R8</accession>
<dbReference type="VEuPathDB" id="FungiDB:RhiirFUN_007963"/>
<dbReference type="Pfam" id="PF23941">
    <property type="entry name" value="DUF7276"/>
    <property type="match status" value="1"/>
</dbReference>
<comment type="caution">
    <text evidence="4">The sequence shown here is derived from an EMBL/GenBank/DDBJ whole genome shotgun (WGS) entry which is preliminary data.</text>
</comment>
<evidence type="ECO:0000313" key="5">
    <source>
        <dbReference type="Proteomes" id="UP000234323"/>
    </source>
</evidence>
<evidence type="ECO:0000313" key="4">
    <source>
        <dbReference type="EMBL" id="PKY42675.1"/>
    </source>
</evidence>
<gene>
    <name evidence="4" type="ORF">RhiirA4_417661</name>
</gene>
<proteinExistence type="predicted"/>
<feature type="domain" description="DUF7275" evidence="1">
    <location>
        <begin position="189"/>
        <end position="394"/>
    </location>
</feature>
<evidence type="ECO:0000259" key="3">
    <source>
        <dbReference type="Pfam" id="PF23942"/>
    </source>
</evidence>
<keyword evidence="5" id="KW-1185">Reference proteome</keyword>
<dbReference type="InterPro" id="IPR055700">
    <property type="entry name" value="DUF7276"/>
</dbReference>
<dbReference type="VEuPathDB" id="FungiDB:FUN_016403"/>
<feature type="domain" description="DUF7276" evidence="2">
    <location>
        <begin position="407"/>
        <end position="630"/>
    </location>
</feature>
<name>A0A2I1G7R8_9GLOM</name>
<dbReference type="EMBL" id="LLXI01000210">
    <property type="protein sequence ID" value="PKY42675.1"/>
    <property type="molecule type" value="Genomic_DNA"/>
</dbReference>
<reference evidence="4 5" key="1">
    <citation type="submission" date="2015-10" db="EMBL/GenBank/DDBJ databases">
        <title>Genome analyses suggest a sexual origin of heterokaryosis in a supposedly ancient asexual fungus.</title>
        <authorList>
            <person name="Ropars J."/>
            <person name="Sedzielewska K."/>
            <person name="Noel J."/>
            <person name="Charron P."/>
            <person name="Farinelli L."/>
            <person name="Marton T."/>
            <person name="Kruger M."/>
            <person name="Pelin A."/>
            <person name="Brachmann A."/>
            <person name="Corradi N."/>
        </authorList>
    </citation>
    <scope>NUCLEOTIDE SEQUENCE [LARGE SCALE GENOMIC DNA]</scope>
    <source>
        <strain evidence="4 5">A4</strain>
    </source>
</reference>
<evidence type="ECO:0000259" key="2">
    <source>
        <dbReference type="Pfam" id="PF23941"/>
    </source>
</evidence>
<evidence type="ECO:0000259" key="1">
    <source>
        <dbReference type="Pfam" id="PF23940"/>
    </source>
</evidence>
<dbReference type="InterPro" id="IPR055699">
    <property type="entry name" value="DUF7275"/>
</dbReference>
<dbReference type="Pfam" id="PF23942">
    <property type="entry name" value="DUF7277"/>
    <property type="match status" value="1"/>
</dbReference>
<dbReference type="InterPro" id="IPR055701">
    <property type="entry name" value="DUF7277"/>
</dbReference>
<dbReference type="VEuPathDB" id="FungiDB:RhiirA1_535616"/>
<sequence length="644" mass="74787">MIINSHVLASKVDQILSILKYIIKDDENDSSLIDYPVLIGSTAAKWHHPSFREPKDWNLVATISQSILFINNVNSSSTTFKNIKLIYYQGSGLKINGEFTNKNESSIIFDIELVSDKVDLRKLKFEIKEKNYEESDEKLEYNKIKFENFDSDQPKPSSLMILELCHDVKDKKPLNFLSNFSCIVAPLKILEALKTSHIYCPTDFSKNIGDLHLLRIFLGYNSISKTKPLCSPQRDETIELMLKTRIKESEIIRRLPAAYINLNMTEDLEHEDNSLVQEYIPHYNIHELVKYGDHPIYESLDNDESKAWIKKSFFEKIDYQARLNCIKEEAMTIALERYLIPMFSNNQETSYNLALARICTTLTKGWFRQFAVDNYSQLTNLDKDLSSIANNIINKFSLKQVKEPIFNDPETQAIFKSIHPYTKEISSFDKLKFIHDDYNYVRSGIKITSPVNNDMSITAIVTTTRCVPKLTSWSDWSQVANWIASVVILPSNELDISENDDESNNDSDDNSEEIFDPLNLHPHYNIVKEQFSKLTSKHVFVLHVSDIADWERDYSLCIKAKSADWFAHQLDIPNFNGDILFKYVLEYLNPTLEIKVDKIIKRYIKLHTKGLIPNEPQHLWYSVWDYALKNETTTLGNYEDDMYD</sequence>
<dbReference type="Pfam" id="PF23940">
    <property type="entry name" value="DUF7275"/>
    <property type="match status" value="1"/>
</dbReference>
<protein>
    <submittedName>
        <fullName evidence="4">Uncharacterized protein</fullName>
    </submittedName>
</protein>
<dbReference type="AlphaFoldDB" id="A0A2I1G7R8"/>